<dbReference type="InterPro" id="IPR014729">
    <property type="entry name" value="Rossmann-like_a/b/a_fold"/>
</dbReference>
<comment type="domain">
    <text evidence="8">The N-terminal region contains the highly conserved SGGXDS motif, predicted to be a P-loop motif involved in ATP binding.</text>
</comment>
<dbReference type="PANTHER" id="PTHR43033:SF1">
    <property type="entry name" value="TRNA(ILE)-LYSIDINE SYNTHASE-RELATED"/>
    <property type="match status" value="1"/>
</dbReference>
<evidence type="ECO:0000256" key="3">
    <source>
        <dbReference type="ARBA" id="ARBA00022598"/>
    </source>
</evidence>
<evidence type="ECO:0000256" key="1">
    <source>
        <dbReference type="ARBA" id="ARBA00004496"/>
    </source>
</evidence>
<comment type="function">
    <text evidence="8">Ligates lysine onto the cytidine present at position 34 of the AUA codon-specific tRNA(Ile) that contains the anticodon CAU, in an ATP-dependent manner. Cytidine is converted to lysidine, thus changing the amino acid specificity of the tRNA from methionine to isoleucine.</text>
</comment>
<evidence type="ECO:0000259" key="9">
    <source>
        <dbReference type="Pfam" id="PF01171"/>
    </source>
</evidence>
<feature type="binding site" evidence="8">
    <location>
        <begin position="36"/>
        <end position="41"/>
    </location>
    <ligand>
        <name>ATP</name>
        <dbReference type="ChEBI" id="CHEBI:30616"/>
    </ligand>
</feature>
<evidence type="ECO:0000313" key="13">
    <source>
        <dbReference type="Proteomes" id="UP001500359"/>
    </source>
</evidence>
<dbReference type="InterPro" id="IPR015262">
    <property type="entry name" value="tRNA_Ile_lys_synt_subst-bd"/>
</dbReference>
<dbReference type="SUPFAM" id="SSF52402">
    <property type="entry name" value="Adenine nucleotide alpha hydrolases-like"/>
    <property type="match status" value="1"/>
</dbReference>
<sequence length="449" mass="51306">MCQQDGFFVMSVLNTLTDRLSDFLDCSARQIVIGYSGGVDSHLLLHAVASLTKQFSQHRYLAVYVNHGLSEHADKWQAHCGAICEALAMPFRAIRVDVDPQSPQGIEAAARSARYRALESVTEHHGIILLGQHQDDQLETFLLQLKRGAGPKGLSAMPQELTRENGVRLVRPMLGINRDTVLQLAKQANLQWIEDESNQDERFDRNFLRQQIVPKMLERWPDMAQAVQRSAHLCAEQQRLLDEVTLTYLSALQNDDNALHIPSLLRYSSSWQNQIVRLWLAQQGVPLPSQAVLLELPSLLTAKRDAEPKIVFGDFQFRRFREYLYCIECYQSISSEHEFELDGQQIIMPNRLGKLHFSLIPEVLNQGRLYLRSVALSFKFKPATEPHSKPLKQWFKLWDIPVWQREQSLMLFHDNVCLGVCINGKLIFSHDAPVELKDKVAWHASAPVL</sequence>
<dbReference type="SUPFAM" id="SSF82829">
    <property type="entry name" value="MesJ substrate recognition domain-like"/>
    <property type="match status" value="1"/>
</dbReference>
<feature type="domain" description="tRNA(Ile)-lysidine/2-thiocytidine synthase N-terminal" evidence="9">
    <location>
        <begin position="30"/>
        <end position="211"/>
    </location>
</feature>
<dbReference type="EMBL" id="BAAAFD010000003">
    <property type="protein sequence ID" value="GAA0856053.1"/>
    <property type="molecule type" value="Genomic_DNA"/>
</dbReference>
<dbReference type="Pfam" id="PF11734">
    <property type="entry name" value="TilS_C"/>
    <property type="match status" value="1"/>
</dbReference>
<name>A0ABP3WV67_9ALTE</name>
<evidence type="ECO:0000256" key="6">
    <source>
        <dbReference type="ARBA" id="ARBA00022840"/>
    </source>
</evidence>
<comment type="similarity">
    <text evidence="8">Belongs to the tRNA(Ile)-lysidine synthase family.</text>
</comment>
<feature type="domain" description="Lysidine-tRNA(Ile) synthetase C-terminal" evidence="11">
    <location>
        <begin position="375"/>
        <end position="415"/>
    </location>
</feature>
<evidence type="ECO:0000259" key="11">
    <source>
        <dbReference type="Pfam" id="PF11734"/>
    </source>
</evidence>
<keyword evidence="5 8" id="KW-0547">Nucleotide-binding</keyword>
<gene>
    <name evidence="8 12" type="primary">tilS</name>
    <name evidence="12" type="ORF">GCM10009114_16630</name>
</gene>
<dbReference type="PANTHER" id="PTHR43033">
    <property type="entry name" value="TRNA(ILE)-LYSIDINE SYNTHASE-RELATED"/>
    <property type="match status" value="1"/>
</dbReference>
<comment type="caution">
    <text evidence="12">The sequence shown here is derived from an EMBL/GenBank/DDBJ whole genome shotgun (WGS) entry which is preliminary data.</text>
</comment>
<evidence type="ECO:0000259" key="10">
    <source>
        <dbReference type="Pfam" id="PF09179"/>
    </source>
</evidence>
<comment type="catalytic activity">
    <reaction evidence="7 8">
        <text>cytidine(34) in tRNA(Ile2) + L-lysine + ATP = lysidine(34) in tRNA(Ile2) + AMP + diphosphate + H(+)</text>
        <dbReference type="Rhea" id="RHEA:43744"/>
        <dbReference type="Rhea" id="RHEA-COMP:10625"/>
        <dbReference type="Rhea" id="RHEA-COMP:10670"/>
        <dbReference type="ChEBI" id="CHEBI:15378"/>
        <dbReference type="ChEBI" id="CHEBI:30616"/>
        <dbReference type="ChEBI" id="CHEBI:32551"/>
        <dbReference type="ChEBI" id="CHEBI:33019"/>
        <dbReference type="ChEBI" id="CHEBI:82748"/>
        <dbReference type="ChEBI" id="CHEBI:83665"/>
        <dbReference type="ChEBI" id="CHEBI:456215"/>
        <dbReference type="EC" id="6.3.4.19"/>
    </reaction>
</comment>
<keyword evidence="4 8" id="KW-0819">tRNA processing</keyword>
<dbReference type="NCBIfam" id="TIGR02432">
    <property type="entry name" value="lysidine_TilS_N"/>
    <property type="match status" value="1"/>
</dbReference>
<dbReference type="InterPro" id="IPR012094">
    <property type="entry name" value="tRNA_Ile_lys_synt"/>
</dbReference>
<keyword evidence="2 8" id="KW-0963">Cytoplasm</keyword>
<organism evidence="12 13">
    <name type="scientific">Aliiglaciecola litoralis</name>
    <dbReference type="NCBI Taxonomy" id="582857"/>
    <lineage>
        <taxon>Bacteria</taxon>
        <taxon>Pseudomonadati</taxon>
        <taxon>Pseudomonadota</taxon>
        <taxon>Gammaproteobacteria</taxon>
        <taxon>Alteromonadales</taxon>
        <taxon>Alteromonadaceae</taxon>
        <taxon>Aliiglaciecola</taxon>
    </lineage>
</organism>
<reference evidence="13" key="1">
    <citation type="journal article" date="2019" name="Int. J. Syst. Evol. Microbiol.">
        <title>The Global Catalogue of Microorganisms (GCM) 10K type strain sequencing project: providing services to taxonomists for standard genome sequencing and annotation.</title>
        <authorList>
            <consortium name="The Broad Institute Genomics Platform"/>
            <consortium name="The Broad Institute Genome Sequencing Center for Infectious Disease"/>
            <person name="Wu L."/>
            <person name="Ma J."/>
        </authorList>
    </citation>
    <scope>NUCLEOTIDE SEQUENCE [LARGE SCALE GENOMIC DNA]</scope>
    <source>
        <strain evidence="13">JCM 15896</strain>
    </source>
</reference>
<protein>
    <recommendedName>
        <fullName evidence="8">tRNA(Ile)-lysidine synthase</fullName>
        <ecNumber evidence="8">6.3.4.19</ecNumber>
    </recommendedName>
    <alternativeName>
        <fullName evidence="8">tRNA(Ile)-2-lysyl-cytidine synthase</fullName>
    </alternativeName>
    <alternativeName>
        <fullName evidence="8">tRNA(Ile)-lysidine synthetase</fullName>
    </alternativeName>
</protein>
<evidence type="ECO:0000256" key="8">
    <source>
        <dbReference type="HAMAP-Rule" id="MF_01161"/>
    </source>
</evidence>
<accession>A0ABP3WV67</accession>
<keyword evidence="6 8" id="KW-0067">ATP-binding</keyword>
<evidence type="ECO:0000256" key="5">
    <source>
        <dbReference type="ARBA" id="ARBA00022741"/>
    </source>
</evidence>
<evidence type="ECO:0000256" key="2">
    <source>
        <dbReference type="ARBA" id="ARBA00022490"/>
    </source>
</evidence>
<dbReference type="InterPro" id="IPR012796">
    <property type="entry name" value="Lysidine-tRNA-synth_C"/>
</dbReference>
<dbReference type="Pfam" id="PF01171">
    <property type="entry name" value="ATP_bind_3"/>
    <property type="match status" value="1"/>
</dbReference>
<proteinExistence type="inferred from homology"/>
<evidence type="ECO:0000313" key="12">
    <source>
        <dbReference type="EMBL" id="GAA0856053.1"/>
    </source>
</evidence>
<dbReference type="Gene3D" id="1.20.59.20">
    <property type="match status" value="1"/>
</dbReference>
<dbReference type="Pfam" id="PF09179">
    <property type="entry name" value="TilS"/>
    <property type="match status" value="1"/>
</dbReference>
<keyword evidence="13" id="KW-1185">Reference proteome</keyword>
<evidence type="ECO:0000256" key="7">
    <source>
        <dbReference type="ARBA" id="ARBA00048539"/>
    </source>
</evidence>
<keyword evidence="3 8" id="KW-0436">Ligase</keyword>
<dbReference type="HAMAP" id="MF_01161">
    <property type="entry name" value="tRNA_Ile_lys_synt"/>
    <property type="match status" value="1"/>
</dbReference>
<dbReference type="SUPFAM" id="SSF56037">
    <property type="entry name" value="PheT/TilS domain"/>
    <property type="match status" value="1"/>
</dbReference>
<dbReference type="Gene3D" id="3.40.50.620">
    <property type="entry name" value="HUPs"/>
    <property type="match status" value="1"/>
</dbReference>
<dbReference type="Proteomes" id="UP001500359">
    <property type="component" value="Unassembled WGS sequence"/>
</dbReference>
<dbReference type="EC" id="6.3.4.19" evidence="8"/>
<dbReference type="InterPro" id="IPR012795">
    <property type="entry name" value="tRNA_Ile_lys_synt_N"/>
</dbReference>
<feature type="domain" description="tRNA(Ile)-lysidine synthase substrate-binding" evidence="10">
    <location>
        <begin position="259"/>
        <end position="325"/>
    </location>
</feature>
<dbReference type="CDD" id="cd01992">
    <property type="entry name" value="TilS_N"/>
    <property type="match status" value="1"/>
</dbReference>
<dbReference type="InterPro" id="IPR011063">
    <property type="entry name" value="TilS/TtcA_N"/>
</dbReference>
<evidence type="ECO:0000256" key="4">
    <source>
        <dbReference type="ARBA" id="ARBA00022694"/>
    </source>
</evidence>
<comment type="subcellular location">
    <subcellularLocation>
        <location evidence="1 8">Cytoplasm</location>
    </subcellularLocation>
</comment>